<reference evidence="7 8" key="1">
    <citation type="journal article" date="2013" name="Genome Biol.">
        <title>Genome of Acanthamoeba castellanii highlights extensive lateral gene transfer and early evolution of tyrosine kinase signaling.</title>
        <authorList>
            <person name="Clarke M."/>
            <person name="Lohan A.J."/>
            <person name="Liu B."/>
            <person name="Lagkouvardos I."/>
            <person name="Roy S."/>
            <person name="Zafar N."/>
            <person name="Bertelli C."/>
            <person name="Schilde C."/>
            <person name="Kianianmomeni A."/>
            <person name="Burglin T.R."/>
            <person name="Frech C."/>
            <person name="Turcotte B."/>
            <person name="Kopec K.O."/>
            <person name="Synnott J.M."/>
            <person name="Choo C."/>
            <person name="Paponov I."/>
            <person name="Finkler A."/>
            <person name="Soon Heng Tan C."/>
            <person name="Hutchins A.P."/>
            <person name="Weinmeier T."/>
            <person name="Rattei T."/>
            <person name="Chu J.S."/>
            <person name="Gimenez G."/>
            <person name="Irimia M."/>
            <person name="Rigden D.J."/>
            <person name="Fitzpatrick D.A."/>
            <person name="Lorenzo-Morales J."/>
            <person name="Bateman A."/>
            <person name="Chiu C.H."/>
            <person name="Tang P."/>
            <person name="Hegemann P."/>
            <person name="Fromm H."/>
            <person name="Raoult D."/>
            <person name="Greub G."/>
            <person name="Miranda-Saavedra D."/>
            <person name="Chen N."/>
            <person name="Nash P."/>
            <person name="Ginger M.L."/>
            <person name="Horn M."/>
            <person name="Schaap P."/>
            <person name="Caler L."/>
            <person name="Loftus B."/>
        </authorList>
    </citation>
    <scope>NUCLEOTIDE SEQUENCE [LARGE SCALE GENOMIC DNA]</scope>
    <source>
        <strain evidence="7 8">Neff</strain>
    </source>
</reference>
<dbReference type="InterPro" id="IPR036770">
    <property type="entry name" value="Ankyrin_rpt-contain_sf"/>
</dbReference>
<dbReference type="InterPro" id="IPR050227">
    <property type="entry name" value="Rab"/>
</dbReference>
<name>L8GW16_ACACF</name>
<keyword evidence="2" id="KW-0547">Nucleotide-binding</keyword>
<dbReference type="InterPro" id="IPR005225">
    <property type="entry name" value="Small_GTP-bd"/>
</dbReference>
<proteinExistence type="inferred from homology"/>
<dbReference type="SMART" id="SM00174">
    <property type="entry name" value="RHO"/>
    <property type="match status" value="1"/>
</dbReference>
<dbReference type="GeneID" id="14917517"/>
<dbReference type="SMART" id="SM00256">
    <property type="entry name" value="FBOX"/>
    <property type="match status" value="1"/>
</dbReference>
<feature type="domain" description="F-box" evidence="6">
    <location>
        <begin position="143"/>
        <end position="189"/>
    </location>
</feature>
<dbReference type="InterPro" id="IPR001810">
    <property type="entry name" value="F-box_dom"/>
</dbReference>
<dbReference type="GO" id="GO:0005525">
    <property type="term" value="F:GTP binding"/>
    <property type="evidence" value="ECO:0007669"/>
    <property type="project" value="UniProtKB-KW"/>
</dbReference>
<keyword evidence="3" id="KW-0342">GTP-binding</keyword>
<dbReference type="Pfam" id="PF12796">
    <property type="entry name" value="Ank_2"/>
    <property type="match status" value="1"/>
</dbReference>
<dbReference type="InterPro" id="IPR002110">
    <property type="entry name" value="Ankyrin_rpt"/>
</dbReference>
<feature type="repeat" description="ANK" evidence="5">
    <location>
        <begin position="46"/>
        <end position="68"/>
    </location>
</feature>
<dbReference type="PROSITE" id="PS51419">
    <property type="entry name" value="RAB"/>
    <property type="match status" value="1"/>
</dbReference>
<evidence type="ECO:0000256" key="5">
    <source>
        <dbReference type="PROSITE-ProRule" id="PRU00023"/>
    </source>
</evidence>
<dbReference type="SUPFAM" id="SSF52540">
    <property type="entry name" value="P-loop containing nucleoside triphosphate hydrolases"/>
    <property type="match status" value="1"/>
</dbReference>
<feature type="repeat" description="ANK" evidence="5">
    <location>
        <begin position="84"/>
        <end position="116"/>
    </location>
</feature>
<comment type="similarity">
    <text evidence="1">Belongs to the small GTPase superfamily. Rab family.</text>
</comment>
<dbReference type="NCBIfam" id="TIGR00231">
    <property type="entry name" value="small_GTP"/>
    <property type="match status" value="1"/>
</dbReference>
<dbReference type="InterPro" id="IPR001806">
    <property type="entry name" value="Small_GTPase"/>
</dbReference>
<dbReference type="SUPFAM" id="SSF81383">
    <property type="entry name" value="F-box domain"/>
    <property type="match status" value="1"/>
</dbReference>
<protein>
    <submittedName>
        <fullName evidence="7">Ras subfamily protein</fullName>
    </submittedName>
</protein>
<gene>
    <name evidence="7" type="ORF">ACA1_383090</name>
</gene>
<dbReference type="PANTHER" id="PTHR47977">
    <property type="entry name" value="RAS-RELATED PROTEIN RAB"/>
    <property type="match status" value="1"/>
</dbReference>
<dbReference type="Proteomes" id="UP000011083">
    <property type="component" value="Unassembled WGS sequence"/>
</dbReference>
<keyword evidence="8" id="KW-1185">Reference proteome</keyword>
<dbReference type="SMART" id="SM00248">
    <property type="entry name" value="ANK"/>
    <property type="match status" value="2"/>
</dbReference>
<dbReference type="Pfam" id="PF00071">
    <property type="entry name" value="Ras"/>
    <property type="match status" value="1"/>
</dbReference>
<dbReference type="VEuPathDB" id="AmoebaDB:ACA1_383090"/>
<organism evidence="7 8">
    <name type="scientific">Acanthamoeba castellanii (strain ATCC 30010 / Neff)</name>
    <dbReference type="NCBI Taxonomy" id="1257118"/>
    <lineage>
        <taxon>Eukaryota</taxon>
        <taxon>Amoebozoa</taxon>
        <taxon>Discosea</taxon>
        <taxon>Longamoebia</taxon>
        <taxon>Centramoebida</taxon>
        <taxon>Acanthamoebidae</taxon>
        <taxon>Acanthamoeba</taxon>
    </lineage>
</organism>
<evidence type="ECO:0000256" key="3">
    <source>
        <dbReference type="ARBA" id="ARBA00023134"/>
    </source>
</evidence>
<dbReference type="SUPFAM" id="SSF48403">
    <property type="entry name" value="Ankyrin repeat"/>
    <property type="match status" value="1"/>
</dbReference>
<dbReference type="PROSITE" id="PS50297">
    <property type="entry name" value="ANK_REP_REGION"/>
    <property type="match status" value="2"/>
</dbReference>
<dbReference type="SMART" id="SM00175">
    <property type="entry name" value="RAB"/>
    <property type="match status" value="1"/>
</dbReference>
<dbReference type="PROSITE" id="PS50088">
    <property type="entry name" value="ANK_REPEAT"/>
    <property type="match status" value="2"/>
</dbReference>
<evidence type="ECO:0000256" key="4">
    <source>
        <dbReference type="ARBA" id="ARBA00023288"/>
    </source>
</evidence>
<dbReference type="RefSeq" id="XP_004338811.1">
    <property type="nucleotide sequence ID" value="XM_004338763.1"/>
</dbReference>
<evidence type="ECO:0000256" key="2">
    <source>
        <dbReference type="ARBA" id="ARBA00022741"/>
    </source>
</evidence>
<dbReference type="AlphaFoldDB" id="L8GW16"/>
<dbReference type="InterPro" id="IPR036047">
    <property type="entry name" value="F-box-like_dom_sf"/>
</dbReference>
<evidence type="ECO:0000259" key="6">
    <source>
        <dbReference type="PROSITE" id="PS50181"/>
    </source>
</evidence>
<dbReference type="PROSITE" id="PS50181">
    <property type="entry name" value="FBOX"/>
    <property type="match status" value="1"/>
</dbReference>
<evidence type="ECO:0000256" key="1">
    <source>
        <dbReference type="ARBA" id="ARBA00006270"/>
    </source>
</evidence>
<dbReference type="PROSITE" id="PS51421">
    <property type="entry name" value="RAS"/>
    <property type="match status" value="1"/>
</dbReference>
<dbReference type="CDD" id="cd00154">
    <property type="entry name" value="Rab"/>
    <property type="match status" value="1"/>
</dbReference>
<dbReference type="PRINTS" id="PR00449">
    <property type="entry name" value="RASTRNSFRMNG"/>
</dbReference>
<keyword evidence="5" id="KW-0040">ANK repeat</keyword>
<dbReference type="KEGG" id="acan:ACA1_383090"/>
<dbReference type="GO" id="GO:0003924">
    <property type="term" value="F:GTPase activity"/>
    <property type="evidence" value="ECO:0007669"/>
    <property type="project" value="InterPro"/>
</dbReference>
<dbReference type="FunFam" id="3.40.50.300:FF:001447">
    <property type="entry name" value="Ras-related protein Rab-1B"/>
    <property type="match status" value="1"/>
</dbReference>
<dbReference type="Gene3D" id="3.40.50.300">
    <property type="entry name" value="P-loop containing nucleotide triphosphate hydrolases"/>
    <property type="match status" value="1"/>
</dbReference>
<dbReference type="Pfam" id="PF12937">
    <property type="entry name" value="F-box-like"/>
    <property type="match status" value="1"/>
</dbReference>
<evidence type="ECO:0000313" key="8">
    <source>
        <dbReference type="Proteomes" id="UP000011083"/>
    </source>
</evidence>
<dbReference type="SMART" id="SM00173">
    <property type="entry name" value="RAS"/>
    <property type="match status" value="1"/>
</dbReference>
<dbReference type="EMBL" id="KB007982">
    <property type="protein sequence ID" value="ELR16798.1"/>
    <property type="molecule type" value="Genomic_DNA"/>
</dbReference>
<accession>L8GW16</accession>
<dbReference type="Gene3D" id="1.25.40.20">
    <property type="entry name" value="Ankyrin repeat-containing domain"/>
    <property type="match status" value="1"/>
</dbReference>
<dbReference type="InterPro" id="IPR027417">
    <property type="entry name" value="P-loop_NTPase"/>
</dbReference>
<evidence type="ECO:0000313" key="7">
    <source>
        <dbReference type="EMBL" id="ELR16798.1"/>
    </source>
</evidence>
<dbReference type="STRING" id="1257118.L8GW16"/>
<sequence>MKKQAAREQMPEAVDRLMFAVRGGPNCTLWSLLLNAGASATASDSTGATPFHLACANGNWPVIQFLLQGKHIDCGYGINRRDNQRQTPLHYAARHGDESVVTLLLAHGANALAMSDHGDASQVAREAGHARLADLLKRHYETECPLLCMPAEVLLCVMEKLEPYDLCCVAQTCCMLDQLSSADCIWRRFCDARWADTAGVPWKTRYMEWLRPRLRSFARAGKTALKIRYTDNFFTLDSHHSIIDFASKKITVEGQPTILQLWDTAGQERFHSMSKNYYRGAAGALVVYDITDLASFHRVKWWVDSMLDAVSDTLGAEPPVLMLVGAKCDLEKRRQVTAAEGQALALELGALWTETSSLTGSGVREAFESLAASVLLGELQPASYVHNGGCHIPDHELLCRLGDDAAAEGCAWSASSPALAPALRSLVSRDWTEGATNLA</sequence>
<dbReference type="Gene3D" id="1.20.1280.50">
    <property type="match status" value="1"/>
</dbReference>
<keyword evidence="4" id="KW-0449">Lipoprotein</keyword>